<evidence type="ECO:0000256" key="5">
    <source>
        <dbReference type="ARBA" id="ARBA00023242"/>
    </source>
</evidence>
<evidence type="ECO:0000256" key="2">
    <source>
        <dbReference type="ARBA" id="ARBA00005330"/>
    </source>
</evidence>
<keyword evidence="4" id="KW-0804">Transcription</keyword>
<dbReference type="GO" id="GO:0000124">
    <property type="term" value="C:SAGA complex"/>
    <property type="evidence" value="ECO:0007669"/>
    <property type="project" value="TreeGrafter"/>
</dbReference>
<reference evidence="7 8" key="1">
    <citation type="submission" date="2016-06" db="EMBL/GenBank/DDBJ databases">
        <title>Evolution of pathogenesis and genome organization in the Tremellales.</title>
        <authorList>
            <person name="Cuomo C."/>
            <person name="Litvintseva A."/>
            <person name="Heitman J."/>
            <person name="Chen Y."/>
            <person name="Sun S."/>
            <person name="Springer D."/>
            <person name="Dromer F."/>
            <person name="Young S."/>
            <person name="Zeng Q."/>
            <person name="Chapman S."/>
            <person name="Gujja S."/>
            <person name="Saif S."/>
            <person name="Birren B."/>
        </authorList>
    </citation>
    <scope>NUCLEOTIDE SEQUENCE [LARGE SCALE GENOMIC DNA]</scope>
    <source>
        <strain evidence="7 8">CBS 6273</strain>
    </source>
</reference>
<sequence>MTRSIPKPLIPLLNPTSYPSLPPLADLETIRSALLDYSSLIPSSSSSQAQAQAQAGVEELRKSKKRKEREEEERAESERLARDNGEREREREGERERERVEALERSKMMGQQGGKKKGLMGVGGKGSPGVKVKRERTSLSPAPSNASTSSFKPPMSQPHTYASSQTKKKKIKRVIDSDDETPSIPLSQTQSHSGSNRPVQPSPPKTTPTTSGLKLKLSHPQAKRPVDYSPAPAPPTGPGAHIDFSLPPAPSRPLIPHRSGPREAPKPGPKKQSEVDDDYSNKKAPNQVAFPTFWSFVEPYLRDVREDDLAMLGFKTDPPEAYHVPNRGRHYTEVWDEEDGNPPGTRTRMGVPNLRQQQLAQMRKAGGLNQPHFVPSAEMRDENLVDEQRGLGALTERVVAAVVGTTVDREKERERQRREKEDGGVEDSGLEPARVDVLDLEERMKKELRAVMLLGEHEDFDPNNRDDDEVSSALRQCQRLLAHQTSLNDARKARLVELSKQRLAYTEYRAALDGIEKSIEEAWAKRIKKYGLSPKKHPHPPTVEGSYGTIIGEHGEVVHLNASGRPPVPDSLKRLVETRKGWIGSVGQVIKERPRGELVGIPGSSVFEGVGTDKNDDAKETSQESV</sequence>
<name>A0A1E3K3Z2_9TREE</name>
<feature type="compositionally biased region" description="Basic and acidic residues" evidence="6">
    <location>
        <begin position="76"/>
        <end position="107"/>
    </location>
</feature>
<accession>A0A1E3K3Z2</accession>
<organism evidence="7 8">
    <name type="scientific">Cryptococcus amylolentus CBS 6273</name>
    <dbReference type="NCBI Taxonomy" id="1296118"/>
    <lineage>
        <taxon>Eukaryota</taxon>
        <taxon>Fungi</taxon>
        <taxon>Dikarya</taxon>
        <taxon>Basidiomycota</taxon>
        <taxon>Agaricomycotina</taxon>
        <taxon>Tremellomycetes</taxon>
        <taxon>Tremellales</taxon>
        <taxon>Cryptococcaceae</taxon>
        <taxon>Cryptococcus</taxon>
    </lineage>
</organism>
<feature type="compositionally biased region" description="Basic and acidic residues" evidence="6">
    <location>
        <begin position="407"/>
        <end position="423"/>
    </location>
</feature>
<dbReference type="GO" id="GO:0006357">
    <property type="term" value="P:regulation of transcription by RNA polymerase II"/>
    <property type="evidence" value="ECO:0007669"/>
    <property type="project" value="TreeGrafter"/>
</dbReference>
<proteinExistence type="inferred from homology"/>
<feature type="region of interest" description="Disordered" evidence="6">
    <location>
        <begin position="405"/>
        <end position="430"/>
    </location>
</feature>
<dbReference type="PANTHER" id="PTHR13556:SF2">
    <property type="entry name" value="TRANSCRIPTIONAL ADAPTER 3"/>
    <property type="match status" value="1"/>
</dbReference>
<comment type="subcellular location">
    <subcellularLocation>
        <location evidence="1">Nucleus</location>
    </subcellularLocation>
</comment>
<dbReference type="Pfam" id="PF10198">
    <property type="entry name" value="Ada3"/>
    <property type="match status" value="1"/>
</dbReference>
<dbReference type="AlphaFoldDB" id="A0A1E3K3Z2"/>
<protein>
    <recommendedName>
        <fullName evidence="9">Transcriptional adapter 3</fullName>
    </recommendedName>
</protein>
<dbReference type="OrthoDB" id="1232at2759"/>
<dbReference type="InterPro" id="IPR019340">
    <property type="entry name" value="Histone_AcTrfase_su3"/>
</dbReference>
<dbReference type="GO" id="GO:0005634">
    <property type="term" value="C:nucleus"/>
    <property type="evidence" value="ECO:0007669"/>
    <property type="project" value="UniProtKB-SubCell"/>
</dbReference>
<dbReference type="GO" id="GO:0003713">
    <property type="term" value="F:transcription coactivator activity"/>
    <property type="evidence" value="ECO:0007669"/>
    <property type="project" value="TreeGrafter"/>
</dbReference>
<keyword evidence="3" id="KW-0805">Transcription regulation</keyword>
<dbReference type="PANTHER" id="PTHR13556">
    <property type="entry name" value="TRANSCRIPTIONAL ADAPTER 3-RELATED"/>
    <property type="match status" value="1"/>
</dbReference>
<feature type="compositionally biased region" description="Basic and acidic residues" evidence="6">
    <location>
        <begin position="611"/>
        <end position="626"/>
    </location>
</feature>
<comment type="similarity">
    <text evidence="2">Belongs to the NGG1 family.</text>
</comment>
<feature type="region of interest" description="Disordered" evidence="6">
    <location>
        <begin position="601"/>
        <end position="626"/>
    </location>
</feature>
<feature type="region of interest" description="Disordered" evidence="6">
    <location>
        <begin position="1"/>
        <end position="20"/>
    </location>
</feature>
<feature type="region of interest" description="Disordered" evidence="6">
    <location>
        <begin position="42"/>
        <end position="285"/>
    </location>
</feature>
<feature type="compositionally biased region" description="Polar residues" evidence="6">
    <location>
        <begin position="138"/>
        <end position="165"/>
    </location>
</feature>
<evidence type="ECO:0000256" key="4">
    <source>
        <dbReference type="ARBA" id="ARBA00023163"/>
    </source>
</evidence>
<evidence type="ECO:0000313" key="7">
    <source>
        <dbReference type="EMBL" id="ODO07958.1"/>
    </source>
</evidence>
<evidence type="ECO:0000256" key="3">
    <source>
        <dbReference type="ARBA" id="ARBA00023015"/>
    </source>
</evidence>
<evidence type="ECO:0000256" key="6">
    <source>
        <dbReference type="SAM" id="MobiDB-lite"/>
    </source>
</evidence>
<gene>
    <name evidence="7" type="ORF">I350_03541</name>
</gene>
<evidence type="ECO:0000313" key="8">
    <source>
        <dbReference type="Proteomes" id="UP000095149"/>
    </source>
</evidence>
<comment type="caution">
    <text evidence="7">The sequence shown here is derived from an EMBL/GenBank/DDBJ whole genome shotgun (WGS) entry which is preliminary data.</text>
</comment>
<evidence type="ECO:0008006" key="9">
    <source>
        <dbReference type="Google" id="ProtNLM"/>
    </source>
</evidence>
<evidence type="ECO:0000256" key="1">
    <source>
        <dbReference type="ARBA" id="ARBA00004123"/>
    </source>
</evidence>
<feature type="compositionally biased region" description="Low complexity" evidence="6">
    <location>
        <begin position="43"/>
        <end position="55"/>
    </location>
</feature>
<dbReference type="Proteomes" id="UP000095149">
    <property type="component" value="Unassembled WGS sequence"/>
</dbReference>
<dbReference type="EMBL" id="MEKH01000005">
    <property type="protein sequence ID" value="ODO07958.1"/>
    <property type="molecule type" value="Genomic_DNA"/>
</dbReference>
<feature type="compositionally biased region" description="Polar residues" evidence="6">
    <location>
        <begin position="184"/>
        <end position="199"/>
    </location>
</feature>
<keyword evidence="5" id="KW-0539">Nucleus</keyword>